<dbReference type="RefSeq" id="WP_044649062.1">
    <property type="nucleotide sequence ID" value="NZ_JTHP01000103.1"/>
</dbReference>
<dbReference type="PATRIC" id="fig|159743.3.peg.6061"/>
<evidence type="ECO:0000256" key="1">
    <source>
        <dbReference type="SAM" id="Phobius"/>
    </source>
</evidence>
<evidence type="ECO:0000313" key="2">
    <source>
        <dbReference type="EMBL" id="KJD42621.1"/>
    </source>
</evidence>
<name>A0A0D7WTW6_9BACL</name>
<comment type="caution">
    <text evidence="2">The sequence shown here is derived from an EMBL/GenBank/DDBJ whole genome shotgun (WGS) entry which is preliminary data.</text>
</comment>
<dbReference type="OrthoDB" id="9944791at2"/>
<sequence>MKKETWENTTYLSIDHDFDELQKFFLNQELLQNHARPINVLRSIAKAKAFNQRVRWVFQEAMIVLGILIALVFIEVALVVIQL</sequence>
<dbReference type="AlphaFoldDB" id="A0A0D7WTW6"/>
<keyword evidence="1" id="KW-0472">Membrane</keyword>
<gene>
    <name evidence="2" type="ORF">QD47_27210</name>
</gene>
<protein>
    <submittedName>
        <fullName evidence="2">Uncharacterized protein</fullName>
    </submittedName>
</protein>
<dbReference type="EMBL" id="JTHP01000103">
    <property type="protein sequence ID" value="KJD42621.1"/>
    <property type="molecule type" value="Genomic_DNA"/>
</dbReference>
<evidence type="ECO:0000313" key="3">
    <source>
        <dbReference type="Proteomes" id="UP000032534"/>
    </source>
</evidence>
<proteinExistence type="predicted"/>
<keyword evidence="1" id="KW-0812">Transmembrane</keyword>
<reference evidence="2 3" key="1">
    <citation type="submission" date="2014-11" db="EMBL/GenBank/DDBJ databases">
        <title>Draft Genome Sequences of Paenibacillus polymyxa NRRL B-30509 and Paenibacillus terrae NRRL B-30644, Strains from a Poultry Environment that Produce Tridecaptin A and Paenicidins.</title>
        <authorList>
            <person name="van Belkum M.J."/>
            <person name="Lohans C.T."/>
            <person name="Vederas J.C."/>
        </authorList>
    </citation>
    <scope>NUCLEOTIDE SEQUENCE [LARGE SCALE GENOMIC DNA]</scope>
    <source>
        <strain evidence="2 3">NRRL B-30644</strain>
    </source>
</reference>
<dbReference type="Proteomes" id="UP000032534">
    <property type="component" value="Unassembled WGS sequence"/>
</dbReference>
<organism evidence="2 3">
    <name type="scientific">Paenibacillus terrae</name>
    <dbReference type="NCBI Taxonomy" id="159743"/>
    <lineage>
        <taxon>Bacteria</taxon>
        <taxon>Bacillati</taxon>
        <taxon>Bacillota</taxon>
        <taxon>Bacilli</taxon>
        <taxon>Bacillales</taxon>
        <taxon>Paenibacillaceae</taxon>
        <taxon>Paenibacillus</taxon>
    </lineage>
</organism>
<accession>A0A0D7WTW6</accession>
<feature type="transmembrane region" description="Helical" evidence="1">
    <location>
        <begin position="61"/>
        <end position="81"/>
    </location>
</feature>
<keyword evidence="1" id="KW-1133">Transmembrane helix</keyword>
<keyword evidence="3" id="KW-1185">Reference proteome</keyword>